<keyword evidence="2" id="KW-1185">Reference proteome</keyword>
<comment type="caution">
    <text evidence="1">The sequence shown here is derived from an EMBL/GenBank/DDBJ whole genome shotgun (WGS) entry which is preliminary data.</text>
</comment>
<gene>
    <name evidence="1" type="ORF">L1987_16008</name>
</gene>
<reference evidence="1 2" key="2">
    <citation type="journal article" date="2022" name="Mol. Ecol. Resour.">
        <title>The genomes of chicory, endive, great burdock and yacon provide insights into Asteraceae paleo-polyploidization history and plant inulin production.</title>
        <authorList>
            <person name="Fan W."/>
            <person name="Wang S."/>
            <person name="Wang H."/>
            <person name="Wang A."/>
            <person name="Jiang F."/>
            <person name="Liu H."/>
            <person name="Zhao H."/>
            <person name="Xu D."/>
            <person name="Zhang Y."/>
        </authorList>
    </citation>
    <scope>NUCLEOTIDE SEQUENCE [LARGE SCALE GENOMIC DNA]</scope>
    <source>
        <strain evidence="2">cv. Yunnan</strain>
        <tissue evidence="1">Leaves</tissue>
    </source>
</reference>
<dbReference type="Proteomes" id="UP001056120">
    <property type="component" value="Linkage Group LG05"/>
</dbReference>
<organism evidence="1 2">
    <name type="scientific">Smallanthus sonchifolius</name>
    <dbReference type="NCBI Taxonomy" id="185202"/>
    <lineage>
        <taxon>Eukaryota</taxon>
        <taxon>Viridiplantae</taxon>
        <taxon>Streptophyta</taxon>
        <taxon>Embryophyta</taxon>
        <taxon>Tracheophyta</taxon>
        <taxon>Spermatophyta</taxon>
        <taxon>Magnoliopsida</taxon>
        <taxon>eudicotyledons</taxon>
        <taxon>Gunneridae</taxon>
        <taxon>Pentapetalae</taxon>
        <taxon>asterids</taxon>
        <taxon>campanulids</taxon>
        <taxon>Asterales</taxon>
        <taxon>Asteraceae</taxon>
        <taxon>Asteroideae</taxon>
        <taxon>Heliantheae alliance</taxon>
        <taxon>Millerieae</taxon>
        <taxon>Smallanthus</taxon>
    </lineage>
</organism>
<evidence type="ECO:0000313" key="2">
    <source>
        <dbReference type="Proteomes" id="UP001056120"/>
    </source>
</evidence>
<proteinExistence type="predicted"/>
<evidence type="ECO:0000313" key="1">
    <source>
        <dbReference type="EMBL" id="KAI3816315.1"/>
    </source>
</evidence>
<protein>
    <submittedName>
        <fullName evidence="1">Uncharacterized protein</fullName>
    </submittedName>
</protein>
<sequence>MIRPLVYHTAGEIKIRKLCARQKEKKNHVFLRKNCVLETVLRVLKEGEEFKLELAIDHDGEEQRKDRNRDKDQDKYHEKDRANSQGGYKCESYWVRKVSRIRIDCWHNSDHID</sequence>
<reference evidence="2" key="1">
    <citation type="journal article" date="2022" name="Mol. Ecol. Resour.">
        <title>The genomes of chicory, endive, great burdock and yacon provide insights into Asteraceae palaeo-polyploidization history and plant inulin production.</title>
        <authorList>
            <person name="Fan W."/>
            <person name="Wang S."/>
            <person name="Wang H."/>
            <person name="Wang A."/>
            <person name="Jiang F."/>
            <person name="Liu H."/>
            <person name="Zhao H."/>
            <person name="Xu D."/>
            <person name="Zhang Y."/>
        </authorList>
    </citation>
    <scope>NUCLEOTIDE SEQUENCE [LARGE SCALE GENOMIC DNA]</scope>
    <source>
        <strain evidence="2">cv. Yunnan</strain>
    </source>
</reference>
<dbReference type="EMBL" id="CM042022">
    <property type="protein sequence ID" value="KAI3816315.1"/>
    <property type="molecule type" value="Genomic_DNA"/>
</dbReference>
<name>A0ACB9J7P6_9ASTR</name>
<accession>A0ACB9J7P6</accession>